<dbReference type="STRING" id="762211.BSTEL_1771"/>
<dbReference type="InterPro" id="IPR010998">
    <property type="entry name" value="Integrase_recombinase_N"/>
</dbReference>
<evidence type="ECO:0000313" key="4">
    <source>
        <dbReference type="EMBL" id="KFI96862.1"/>
    </source>
</evidence>
<proteinExistence type="predicted"/>
<evidence type="ECO:0000313" key="5">
    <source>
        <dbReference type="Proteomes" id="UP000029004"/>
    </source>
</evidence>
<dbReference type="Pfam" id="PF14659">
    <property type="entry name" value="Phage_int_SAM_3"/>
    <property type="match status" value="1"/>
</dbReference>
<keyword evidence="5" id="KW-1185">Reference proteome</keyword>
<organism evidence="4 5">
    <name type="scientific">Bifidobacterium stellenboschense</name>
    <dbReference type="NCBI Taxonomy" id="762211"/>
    <lineage>
        <taxon>Bacteria</taxon>
        <taxon>Bacillati</taxon>
        <taxon>Actinomycetota</taxon>
        <taxon>Actinomycetes</taxon>
        <taxon>Bifidobacteriales</taxon>
        <taxon>Bifidobacteriaceae</taxon>
        <taxon>Bifidobacterium</taxon>
    </lineage>
</organism>
<dbReference type="Gene3D" id="1.10.150.130">
    <property type="match status" value="1"/>
</dbReference>
<dbReference type="eggNOG" id="COG0582">
    <property type="taxonomic scope" value="Bacteria"/>
</dbReference>
<dbReference type="AlphaFoldDB" id="A0A087DMW2"/>
<dbReference type="PROSITE" id="PS51900">
    <property type="entry name" value="CB"/>
    <property type="match status" value="1"/>
</dbReference>
<name>A0A087DMW2_9BIFI</name>
<accession>A0A087DMW2</accession>
<dbReference type="InterPro" id="IPR011010">
    <property type="entry name" value="DNA_brk_join_enz"/>
</dbReference>
<dbReference type="InterPro" id="IPR044068">
    <property type="entry name" value="CB"/>
</dbReference>
<evidence type="ECO:0000256" key="2">
    <source>
        <dbReference type="PROSITE-ProRule" id="PRU01248"/>
    </source>
</evidence>
<dbReference type="EMBL" id="JGZP01000014">
    <property type="protein sequence ID" value="KFI96862.1"/>
    <property type="molecule type" value="Genomic_DNA"/>
</dbReference>
<dbReference type="InterPro" id="IPR004107">
    <property type="entry name" value="Integrase_SAM-like_N"/>
</dbReference>
<reference evidence="4 5" key="1">
    <citation type="submission" date="2014-03" db="EMBL/GenBank/DDBJ databases">
        <title>Genomics of Bifidobacteria.</title>
        <authorList>
            <person name="Ventura M."/>
            <person name="Milani C."/>
            <person name="Lugli G.A."/>
        </authorList>
    </citation>
    <scope>NUCLEOTIDE SEQUENCE [LARGE SCALE GENOMIC DNA]</scope>
    <source>
        <strain evidence="4 5">DSM 23968</strain>
    </source>
</reference>
<dbReference type="RefSeq" id="WP_051922929.1">
    <property type="nucleotide sequence ID" value="NZ_JGZP01000014.1"/>
</dbReference>
<dbReference type="SUPFAM" id="SSF56349">
    <property type="entry name" value="DNA breaking-rejoining enzymes"/>
    <property type="match status" value="1"/>
</dbReference>
<comment type="caution">
    <text evidence="4">The sequence shown here is derived from an EMBL/GenBank/DDBJ whole genome shotgun (WGS) entry which is preliminary data.</text>
</comment>
<evidence type="ECO:0000256" key="1">
    <source>
        <dbReference type="ARBA" id="ARBA00023125"/>
    </source>
</evidence>
<keyword evidence="1 2" id="KW-0238">DNA-binding</keyword>
<feature type="domain" description="Core-binding (CB)" evidence="3">
    <location>
        <begin position="92"/>
        <end position="180"/>
    </location>
</feature>
<protein>
    <submittedName>
        <fullName evidence="4">Phage integrase family protein</fullName>
    </submittedName>
</protein>
<dbReference type="OrthoDB" id="1822491at2"/>
<evidence type="ECO:0000259" key="3">
    <source>
        <dbReference type="PROSITE" id="PS51900"/>
    </source>
</evidence>
<dbReference type="GO" id="GO:0015074">
    <property type="term" value="P:DNA integration"/>
    <property type="evidence" value="ECO:0007669"/>
    <property type="project" value="InterPro"/>
</dbReference>
<sequence>MASGRRRRPGSGSWVYKPNKKHPKRIEARFPVPVWAFSKWPGVLQKDGLVKLFPIGFETEATKWLDDNYRAAVQGTWESPKFNENKGKAGRVTFAEYATDYVETRVKANGDPIEETTKEKYRQYLRDHLLPVLGAKAMGDVTDDDIDHWAASMKVGKAGEGAVARRRVFELLRGIFNEAYERPLDASGQTLLKHNPVRHLLNSPVVKPTNTGTLWNEPRNTGDTMLLGTVGPHARIDHPLRADRYRFPCTNHRSHQRRRA</sequence>
<dbReference type="Proteomes" id="UP000029004">
    <property type="component" value="Unassembled WGS sequence"/>
</dbReference>
<gene>
    <name evidence="4" type="ORF">BSTEL_1771</name>
</gene>
<dbReference type="GO" id="GO:0003677">
    <property type="term" value="F:DNA binding"/>
    <property type="evidence" value="ECO:0007669"/>
    <property type="project" value="UniProtKB-UniRule"/>
</dbReference>